<dbReference type="Gene3D" id="3.40.50.2300">
    <property type="match status" value="1"/>
</dbReference>
<evidence type="ECO:0000259" key="2">
    <source>
        <dbReference type="SMART" id="SM00226"/>
    </source>
</evidence>
<protein>
    <submittedName>
        <fullName evidence="3">Phosphotyrosine protein phosphatase</fullName>
    </submittedName>
</protein>
<evidence type="ECO:0000313" key="4">
    <source>
        <dbReference type="Proteomes" id="UP000664277"/>
    </source>
</evidence>
<dbReference type="AlphaFoldDB" id="A0A8J7PHR6"/>
<dbReference type="GO" id="GO:0046685">
    <property type="term" value="P:response to arsenic-containing substance"/>
    <property type="evidence" value="ECO:0007669"/>
    <property type="project" value="UniProtKB-KW"/>
</dbReference>
<evidence type="ECO:0000313" key="3">
    <source>
        <dbReference type="EMBL" id="MBN8660513.1"/>
    </source>
</evidence>
<gene>
    <name evidence="3" type="ORF">J0M35_09140</name>
</gene>
<name>A0A8J7PHR6_9BACT</name>
<proteinExistence type="predicted"/>
<dbReference type="InterPro" id="IPR023485">
    <property type="entry name" value="Ptyr_pPase"/>
</dbReference>
<dbReference type="PANTHER" id="PTHR43428:SF1">
    <property type="entry name" value="ARSENATE REDUCTASE"/>
    <property type="match status" value="1"/>
</dbReference>
<evidence type="ECO:0000256" key="1">
    <source>
        <dbReference type="ARBA" id="ARBA00022849"/>
    </source>
</evidence>
<feature type="domain" description="Phosphotyrosine protein phosphatase I" evidence="2">
    <location>
        <begin position="1"/>
        <end position="130"/>
    </location>
</feature>
<dbReference type="EMBL" id="JAFLCK010000011">
    <property type="protein sequence ID" value="MBN8660513.1"/>
    <property type="molecule type" value="Genomic_DNA"/>
</dbReference>
<sequence>MHVIFACIHNAGRSQIASTLFNKLATEGESNMRALSAGTEPAQTVHEIVAEVMREEENIDLSAVKPQLLTSELASRAKVLVTMGCGEKCPFVPGLEIIEWQIPDPKGQAKARVKEIKKIIEKQVSDLYSRLKQLEARG</sequence>
<dbReference type="PANTHER" id="PTHR43428">
    <property type="entry name" value="ARSENATE REDUCTASE"/>
    <property type="match status" value="1"/>
</dbReference>
<organism evidence="3 4">
    <name type="scientific">Candidatus Obscuribacter phosphatis</name>
    <dbReference type="NCBI Taxonomy" id="1906157"/>
    <lineage>
        <taxon>Bacteria</taxon>
        <taxon>Bacillati</taxon>
        <taxon>Candidatus Melainabacteria</taxon>
        <taxon>Candidatus Obscuribacterales</taxon>
        <taxon>Candidatus Obscuribacteraceae</taxon>
        <taxon>Candidatus Obscuribacter</taxon>
    </lineage>
</organism>
<accession>A0A8J7PHR6</accession>
<comment type="caution">
    <text evidence="3">The sequence shown here is derived from an EMBL/GenBank/DDBJ whole genome shotgun (WGS) entry which is preliminary data.</text>
</comment>
<reference evidence="3" key="1">
    <citation type="submission" date="2021-02" db="EMBL/GenBank/DDBJ databases">
        <title>Genome-Resolved Metagenomics of a Microbial Community Performing Photosynthetic Biological Nutrient Removal.</title>
        <authorList>
            <person name="Mcdaniel E.A."/>
        </authorList>
    </citation>
    <scope>NUCLEOTIDE SEQUENCE</scope>
    <source>
        <strain evidence="3">UWPOB_OBS1</strain>
    </source>
</reference>
<dbReference type="Pfam" id="PF01451">
    <property type="entry name" value="LMWPc"/>
    <property type="match status" value="1"/>
</dbReference>
<dbReference type="SUPFAM" id="SSF52788">
    <property type="entry name" value="Phosphotyrosine protein phosphatases I"/>
    <property type="match status" value="1"/>
</dbReference>
<dbReference type="InterPro" id="IPR036196">
    <property type="entry name" value="Ptyr_pPase_sf"/>
</dbReference>
<keyword evidence="1" id="KW-0059">Arsenical resistance</keyword>
<dbReference type="SMART" id="SM00226">
    <property type="entry name" value="LMWPc"/>
    <property type="match status" value="1"/>
</dbReference>
<dbReference type="Proteomes" id="UP000664277">
    <property type="component" value="Unassembled WGS sequence"/>
</dbReference>